<dbReference type="GeneID" id="83058790"/>
<dbReference type="OrthoDB" id="5892at2"/>
<dbReference type="SUPFAM" id="SSF53187">
    <property type="entry name" value="Zn-dependent exopeptidases"/>
    <property type="match status" value="1"/>
</dbReference>
<keyword evidence="1 4" id="KW-0378">Hydrolase</keyword>
<dbReference type="SUPFAM" id="SSF55031">
    <property type="entry name" value="Bacterial exopeptidase dimerisation domain"/>
    <property type="match status" value="1"/>
</dbReference>
<keyword evidence="2" id="KW-0464">Manganese</keyword>
<evidence type="ECO:0000313" key="5">
    <source>
        <dbReference type="Proteomes" id="UP000093044"/>
    </source>
</evidence>
<keyword evidence="5" id="KW-1185">Reference proteome</keyword>
<dbReference type="GO" id="GO:0046872">
    <property type="term" value="F:metal ion binding"/>
    <property type="evidence" value="ECO:0007669"/>
    <property type="project" value="UniProtKB-KW"/>
</dbReference>
<comment type="cofactor">
    <cofactor evidence="2">
        <name>Mn(2+)</name>
        <dbReference type="ChEBI" id="CHEBI:29035"/>
    </cofactor>
    <text evidence="2">The Mn(2+) ion enhances activity.</text>
</comment>
<dbReference type="InterPro" id="IPR002933">
    <property type="entry name" value="Peptidase_M20"/>
</dbReference>
<dbReference type="InterPro" id="IPR036264">
    <property type="entry name" value="Bact_exopeptidase_dim_dom"/>
</dbReference>
<dbReference type="RefSeq" id="WP_066747209.1">
    <property type="nucleotide sequence ID" value="NZ_CP016757.1"/>
</dbReference>
<dbReference type="Gene3D" id="3.30.70.360">
    <property type="match status" value="1"/>
</dbReference>
<dbReference type="AlphaFoldDB" id="A0A1B2I7L0"/>
<keyword evidence="2" id="KW-0479">Metal-binding</keyword>
<accession>A0A1B2I7L0</accession>
<dbReference type="GO" id="GO:0050118">
    <property type="term" value="F:N-acetyldiaminopimelate deacetylase activity"/>
    <property type="evidence" value="ECO:0007669"/>
    <property type="project" value="UniProtKB-ARBA"/>
</dbReference>
<name>A0A1B2I7L0_9BACT</name>
<dbReference type="PANTHER" id="PTHR11014">
    <property type="entry name" value="PEPTIDASE M20 FAMILY MEMBER"/>
    <property type="match status" value="1"/>
</dbReference>
<dbReference type="NCBIfam" id="TIGR01891">
    <property type="entry name" value="amidohydrolases"/>
    <property type="match status" value="1"/>
</dbReference>
<dbReference type="Proteomes" id="UP000093044">
    <property type="component" value="Chromosome"/>
</dbReference>
<dbReference type="FunFam" id="3.30.70.360:FF:000001">
    <property type="entry name" value="N-acetyldiaminopimelate deacetylase"/>
    <property type="match status" value="1"/>
</dbReference>
<organism evidence="4 5">
    <name type="scientific">Cloacibacillus porcorum</name>
    <dbReference type="NCBI Taxonomy" id="1197717"/>
    <lineage>
        <taxon>Bacteria</taxon>
        <taxon>Thermotogati</taxon>
        <taxon>Synergistota</taxon>
        <taxon>Synergistia</taxon>
        <taxon>Synergistales</taxon>
        <taxon>Synergistaceae</taxon>
        <taxon>Cloacibacillus</taxon>
    </lineage>
</organism>
<feature type="domain" description="Peptidase M20 dimerisation" evidence="3">
    <location>
        <begin position="187"/>
        <end position="281"/>
    </location>
</feature>
<dbReference type="GO" id="GO:0019877">
    <property type="term" value="P:diaminopimelate biosynthetic process"/>
    <property type="evidence" value="ECO:0007669"/>
    <property type="project" value="UniProtKB-ARBA"/>
</dbReference>
<dbReference type="PIRSF" id="PIRSF005962">
    <property type="entry name" value="Pept_M20D_amidohydro"/>
    <property type="match status" value="1"/>
</dbReference>
<feature type="binding site" evidence="2">
    <location>
        <position position="139"/>
    </location>
    <ligand>
        <name>Mn(2+)</name>
        <dbReference type="ChEBI" id="CHEBI:29035"/>
        <label>2</label>
    </ligand>
</feature>
<dbReference type="PANTHER" id="PTHR11014:SF63">
    <property type="entry name" value="METALLOPEPTIDASE, PUTATIVE (AFU_ORTHOLOGUE AFUA_6G09600)-RELATED"/>
    <property type="match status" value="1"/>
</dbReference>
<evidence type="ECO:0000313" key="4">
    <source>
        <dbReference type="EMBL" id="ANZ45951.1"/>
    </source>
</evidence>
<dbReference type="Pfam" id="PF07687">
    <property type="entry name" value="M20_dimer"/>
    <property type="match status" value="1"/>
</dbReference>
<feature type="binding site" evidence="2">
    <location>
        <position position="105"/>
    </location>
    <ligand>
        <name>Mn(2+)</name>
        <dbReference type="ChEBI" id="CHEBI:29035"/>
        <label>2</label>
    </ligand>
</feature>
<proteinExistence type="predicted"/>
<protein>
    <submittedName>
        <fullName evidence="4">Amidohydrolase</fullName>
    </submittedName>
</protein>
<feature type="binding site" evidence="2">
    <location>
        <position position="103"/>
    </location>
    <ligand>
        <name>Mn(2+)</name>
        <dbReference type="ChEBI" id="CHEBI:29035"/>
        <label>2</label>
    </ligand>
</feature>
<feature type="binding site" evidence="2">
    <location>
        <position position="364"/>
    </location>
    <ligand>
        <name>Mn(2+)</name>
        <dbReference type="ChEBI" id="CHEBI:29035"/>
        <label>2</label>
    </ligand>
</feature>
<sequence>MAADIKALAAKYNDYIVERRRYYHAHPELTEHEAETTEAIIKDLEAMGLSVERFDGMYGCVASLKGAKPGLTVLLRADIDALPVKEATGLPFASQNEGKMHACGHDAHIAIQLGAAKILSEIRDELHGTVKFFFQPAEELALGAKDAVARGLMDGVDAVYGAHVWGQLDAGKVNIERGERMASCDMFTLTVRGEASHGSAPHLGRDAVAAASAVIMALQAIVSRVNNPLNSLVLTVGTFDAGQRFNIIADKAVMDGTVRTFDPKFRLKMEEMIRKTAEDVAAGYGCTAELKYKYLCPAVINSDEQVVETARGAAVKLFGEEVLAPFEKLMGSEDFSFLMEKAPGVYGFIGGRSENVPGSGMSNHHECYTVDEKILPMGAALAAQFAADFLAQ</sequence>
<dbReference type="Pfam" id="PF01546">
    <property type="entry name" value="Peptidase_M20"/>
    <property type="match status" value="1"/>
</dbReference>
<evidence type="ECO:0000256" key="2">
    <source>
        <dbReference type="PIRSR" id="PIRSR005962-1"/>
    </source>
</evidence>
<dbReference type="STRING" id="1197717.BED41_13135"/>
<evidence type="ECO:0000259" key="3">
    <source>
        <dbReference type="Pfam" id="PF07687"/>
    </source>
</evidence>
<evidence type="ECO:0000256" key="1">
    <source>
        <dbReference type="ARBA" id="ARBA00022801"/>
    </source>
</evidence>
<dbReference type="Gene3D" id="3.40.630.10">
    <property type="entry name" value="Zn peptidases"/>
    <property type="match status" value="1"/>
</dbReference>
<feature type="binding site" evidence="2">
    <location>
        <position position="163"/>
    </location>
    <ligand>
        <name>Mn(2+)</name>
        <dbReference type="ChEBI" id="CHEBI:29035"/>
        <label>2</label>
    </ligand>
</feature>
<dbReference type="InterPro" id="IPR017439">
    <property type="entry name" value="Amidohydrolase"/>
</dbReference>
<gene>
    <name evidence="4" type="ORF">BED41_13135</name>
</gene>
<dbReference type="KEGG" id="cpor:BED41_13135"/>
<dbReference type="InterPro" id="IPR011650">
    <property type="entry name" value="Peptidase_M20_dimer"/>
</dbReference>
<dbReference type="EMBL" id="CP016757">
    <property type="protein sequence ID" value="ANZ45951.1"/>
    <property type="molecule type" value="Genomic_DNA"/>
</dbReference>
<reference evidence="4" key="1">
    <citation type="submission" date="2016-08" db="EMBL/GenBank/DDBJ databases">
        <title>Complete genome of Cloacibacillus porcorum.</title>
        <authorList>
            <person name="Looft T."/>
            <person name="Bayles D.O."/>
            <person name="Alt D.P."/>
        </authorList>
    </citation>
    <scope>NUCLEOTIDE SEQUENCE [LARGE SCALE GENOMIC DNA]</scope>
    <source>
        <strain evidence="4">CL-84</strain>
    </source>
</reference>